<dbReference type="GO" id="GO:0006654">
    <property type="term" value="P:phosphatidic acid biosynthetic process"/>
    <property type="evidence" value="ECO:0007669"/>
    <property type="project" value="TreeGrafter"/>
</dbReference>
<evidence type="ECO:0000256" key="3">
    <source>
        <dbReference type="ARBA" id="ARBA00022679"/>
    </source>
</evidence>
<gene>
    <name evidence="8" type="ORF">SAMN05421672_11081</name>
</gene>
<dbReference type="InterPro" id="IPR002123">
    <property type="entry name" value="Plipid/glycerol_acylTrfase"/>
</dbReference>
<evidence type="ECO:0000313" key="8">
    <source>
        <dbReference type="EMBL" id="SIQ80435.1"/>
    </source>
</evidence>
<dbReference type="PANTHER" id="PTHR10434">
    <property type="entry name" value="1-ACYL-SN-GLYCEROL-3-PHOSPHATE ACYLTRANSFERASE"/>
    <property type="match status" value="1"/>
</dbReference>
<evidence type="ECO:0000259" key="7">
    <source>
        <dbReference type="SMART" id="SM00563"/>
    </source>
</evidence>
<dbReference type="AlphaFoldDB" id="A0A1N6VRJ2"/>
<name>A0A1N6VRJ2_9PSED</name>
<comment type="pathway">
    <text evidence="1">Lipid metabolism.</text>
</comment>
<evidence type="ECO:0000256" key="5">
    <source>
        <dbReference type="ARBA" id="ARBA00023315"/>
    </source>
</evidence>
<evidence type="ECO:0000313" key="9">
    <source>
        <dbReference type="Proteomes" id="UP000186079"/>
    </source>
</evidence>
<dbReference type="SMART" id="SM00563">
    <property type="entry name" value="PlsC"/>
    <property type="match status" value="1"/>
</dbReference>
<proteinExistence type="predicted"/>
<evidence type="ECO:0000256" key="4">
    <source>
        <dbReference type="ARBA" id="ARBA00023098"/>
    </source>
</evidence>
<dbReference type="GO" id="GO:0003841">
    <property type="term" value="F:1-acylglycerol-3-phosphate O-acyltransferase activity"/>
    <property type="evidence" value="ECO:0007669"/>
    <property type="project" value="TreeGrafter"/>
</dbReference>
<dbReference type="PANTHER" id="PTHR10434:SF64">
    <property type="entry name" value="1-ACYL-SN-GLYCEROL-3-PHOSPHATE ACYLTRANSFERASE-RELATED"/>
    <property type="match status" value="1"/>
</dbReference>
<evidence type="ECO:0000256" key="2">
    <source>
        <dbReference type="ARBA" id="ARBA00022516"/>
    </source>
</evidence>
<keyword evidence="3 8" id="KW-0808">Transferase</keyword>
<evidence type="ECO:0000256" key="6">
    <source>
        <dbReference type="SAM" id="MobiDB-lite"/>
    </source>
</evidence>
<feature type="domain" description="Phospholipid/glycerol acyltransferase" evidence="7">
    <location>
        <begin position="72"/>
        <end position="183"/>
    </location>
</feature>
<keyword evidence="5 8" id="KW-0012">Acyltransferase</keyword>
<dbReference type="Pfam" id="PF01553">
    <property type="entry name" value="Acyltransferase"/>
    <property type="match status" value="1"/>
</dbReference>
<feature type="compositionally biased region" description="Basic and acidic residues" evidence="6">
    <location>
        <begin position="259"/>
        <end position="270"/>
    </location>
</feature>
<reference evidence="8 9" key="1">
    <citation type="submission" date="2017-01" db="EMBL/GenBank/DDBJ databases">
        <authorList>
            <person name="Mah S.A."/>
            <person name="Swanson W.J."/>
            <person name="Moy G.W."/>
            <person name="Vacquier V.D."/>
        </authorList>
    </citation>
    <scope>NUCLEOTIDE SEQUENCE [LARGE SCALE GENOMIC DNA]</scope>
    <source>
        <strain evidence="8 9">ATCC 29606</strain>
    </source>
</reference>
<evidence type="ECO:0000256" key="1">
    <source>
        <dbReference type="ARBA" id="ARBA00005189"/>
    </source>
</evidence>
<feature type="region of interest" description="Disordered" evidence="6">
    <location>
        <begin position="244"/>
        <end position="270"/>
    </location>
</feature>
<dbReference type="EMBL" id="FTMC01000010">
    <property type="protein sequence ID" value="SIQ80435.1"/>
    <property type="molecule type" value="Genomic_DNA"/>
</dbReference>
<keyword evidence="2" id="KW-0444">Lipid biosynthesis</keyword>
<keyword evidence="4" id="KW-0443">Lipid metabolism</keyword>
<accession>A0A1N6VRJ2</accession>
<dbReference type="Proteomes" id="UP000186079">
    <property type="component" value="Unassembled WGS sequence"/>
</dbReference>
<sequence length="270" mass="29465">MRRLRLAWRLPRLVAVLLLGVLFSLLLALVEPLWRGDRLALRLRLTRRFHAALAAALPFRVTLIGEVPHEPRLWVGNHVSWTDIPLLGQLLPLAFLAKAEVRGWPLLGWLAEQGGTLFIRRGNGDGAKVAEQLAERLGRPGALALFPEGTSTDGTQVRTFHGRLLGSATQAGVPLQPVAIRYLRGGRIDPLAPFIGDDELPGHLLRLLGAEVAEVHIHLLPPIDSRGRSRDELARLSRQAVAEALGLRVPPSPPAPLPSRERGDGACRPA</sequence>
<dbReference type="SUPFAM" id="SSF69593">
    <property type="entry name" value="Glycerol-3-phosphate (1)-acyltransferase"/>
    <property type="match status" value="1"/>
</dbReference>
<dbReference type="CDD" id="cd07989">
    <property type="entry name" value="LPLAT_AGPAT-like"/>
    <property type="match status" value="1"/>
</dbReference>
<organism evidence="8 9">
    <name type="scientific">Pseudomonas flexibilis</name>
    <dbReference type="NCBI Taxonomy" id="706570"/>
    <lineage>
        <taxon>Bacteria</taxon>
        <taxon>Pseudomonadati</taxon>
        <taxon>Pseudomonadota</taxon>
        <taxon>Gammaproteobacteria</taxon>
        <taxon>Pseudomonadales</taxon>
        <taxon>Pseudomonadaceae</taxon>
        <taxon>Pseudomonas</taxon>
    </lineage>
</organism>
<dbReference type="RefSeq" id="WP_065365661.1">
    <property type="nucleotide sequence ID" value="NZ_FTMC01000010.1"/>
</dbReference>
<protein>
    <submittedName>
        <fullName evidence="8">Lyso-ornithine lipid acyltransferase</fullName>
    </submittedName>
</protein>